<evidence type="ECO:0000313" key="2">
    <source>
        <dbReference type="EMBL" id="CDX23447.1"/>
    </source>
</evidence>
<organism evidence="2 3">
    <name type="scientific">Mesorhizobium plurifarium</name>
    <dbReference type="NCBI Taxonomy" id="69974"/>
    <lineage>
        <taxon>Bacteria</taxon>
        <taxon>Pseudomonadati</taxon>
        <taxon>Pseudomonadota</taxon>
        <taxon>Alphaproteobacteria</taxon>
        <taxon>Hyphomicrobiales</taxon>
        <taxon>Phyllobacteriaceae</taxon>
        <taxon>Mesorhizobium</taxon>
    </lineage>
</organism>
<evidence type="ECO:0000313" key="3">
    <source>
        <dbReference type="Proteomes" id="UP000045285"/>
    </source>
</evidence>
<gene>
    <name evidence="2" type="ORF">MPL3356_40381</name>
</gene>
<feature type="region of interest" description="Disordered" evidence="1">
    <location>
        <begin position="21"/>
        <end position="56"/>
    </location>
</feature>
<dbReference type="EMBL" id="CCMZ01000034">
    <property type="protein sequence ID" value="CDX23447.1"/>
    <property type="molecule type" value="Genomic_DNA"/>
</dbReference>
<reference evidence="3" key="1">
    <citation type="submission" date="2014-08" db="EMBL/GenBank/DDBJ databases">
        <authorList>
            <person name="Moulin L."/>
        </authorList>
    </citation>
    <scope>NUCLEOTIDE SEQUENCE [LARGE SCALE GENOMIC DNA]</scope>
</reference>
<proteinExistence type="predicted"/>
<keyword evidence="3" id="KW-1185">Reference proteome</keyword>
<feature type="compositionally biased region" description="Basic and acidic residues" evidence="1">
    <location>
        <begin position="29"/>
        <end position="42"/>
    </location>
</feature>
<evidence type="ECO:0000256" key="1">
    <source>
        <dbReference type="SAM" id="MobiDB-lite"/>
    </source>
</evidence>
<protein>
    <submittedName>
        <fullName evidence="2">Uncharacterized protein</fullName>
    </submittedName>
</protein>
<accession>A0A090FX82</accession>
<sequence length="56" mass="6102">MAVTPTFANLQCCRTKRGVEAANLPPRGGDGRQARGGREGTRRSLNLNKVQRARHA</sequence>
<dbReference type="Proteomes" id="UP000045285">
    <property type="component" value="Unassembled WGS sequence"/>
</dbReference>
<dbReference type="AlphaFoldDB" id="A0A090FX82"/>
<name>A0A090FX82_MESPL</name>